<sequence length="75" mass="8559">MIMIGHISTRDLLPYFYLENLKGCSLSISIIKVLLFGRYSLFQGASHFSFKAILAIMELIIQQMLSFLWVTEIGS</sequence>
<dbReference type="Gramene" id="AET5Gv20396700.1">
    <property type="protein sequence ID" value="AET5Gv20396700.1"/>
    <property type="gene ID" value="AET5Gv20396700"/>
</dbReference>
<reference evidence="2" key="2">
    <citation type="journal article" date="2017" name="Nat. Plants">
        <title>The Aegilops tauschii genome reveals multiple impacts of transposons.</title>
        <authorList>
            <person name="Zhao G."/>
            <person name="Zou C."/>
            <person name="Li K."/>
            <person name="Wang K."/>
            <person name="Li T."/>
            <person name="Gao L."/>
            <person name="Zhang X."/>
            <person name="Wang H."/>
            <person name="Yang Z."/>
            <person name="Liu X."/>
            <person name="Jiang W."/>
            <person name="Mao L."/>
            <person name="Kong X."/>
            <person name="Jiao Y."/>
            <person name="Jia J."/>
        </authorList>
    </citation>
    <scope>NUCLEOTIDE SEQUENCE [LARGE SCALE GENOMIC DNA]</scope>
    <source>
        <strain evidence="2">cv. AL8/78</strain>
    </source>
</reference>
<reference evidence="2" key="1">
    <citation type="journal article" date="2014" name="Science">
        <title>Ancient hybridizations among the ancestral genomes of bread wheat.</title>
        <authorList>
            <consortium name="International Wheat Genome Sequencing Consortium,"/>
            <person name="Marcussen T."/>
            <person name="Sandve S.R."/>
            <person name="Heier L."/>
            <person name="Spannagl M."/>
            <person name="Pfeifer M."/>
            <person name="Jakobsen K.S."/>
            <person name="Wulff B.B."/>
            <person name="Steuernagel B."/>
            <person name="Mayer K.F."/>
            <person name="Olsen O.A."/>
        </authorList>
    </citation>
    <scope>NUCLEOTIDE SEQUENCE [LARGE SCALE GENOMIC DNA]</scope>
    <source>
        <strain evidence="2">cv. AL8/78</strain>
    </source>
</reference>
<evidence type="ECO:0000313" key="1">
    <source>
        <dbReference type="EnsemblPlants" id="AET5Gv20396700.1"/>
    </source>
</evidence>
<protein>
    <submittedName>
        <fullName evidence="1">Uncharacterized protein</fullName>
    </submittedName>
</protein>
<name>A0A453KF36_AEGTS</name>
<dbReference type="AlphaFoldDB" id="A0A453KF36"/>
<keyword evidence="2" id="KW-1185">Reference proteome</keyword>
<reference evidence="1" key="5">
    <citation type="journal article" date="2021" name="G3 (Bethesda)">
        <title>Aegilops tauschii genome assembly Aet v5.0 features greater sequence contiguity and improved annotation.</title>
        <authorList>
            <person name="Wang L."/>
            <person name="Zhu T."/>
            <person name="Rodriguez J.C."/>
            <person name="Deal K.R."/>
            <person name="Dubcovsky J."/>
            <person name="McGuire P.E."/>
            <person name="Lux T."/>
            <person name="Spannagl M."/>
            <person name="Mayer K.F.X."/>
            <person name="Baldrich P."/>
            <person name="Meyers B.C."/>
            <person name="Huo N."/>
            <person name="Gu Y.Q."/>
            <person name="Zhou H."/>
            <person name="Devos K.M."/>
            <person name="Bennetzen J.L."/>
            <person name="Unver T."/>
            <person name="Budak H."/>
            <person name="Gulick P.J."/>
            <person name="Galiba G."/>
            <person name="Kalapos B."/>
            <person name="Nelson D.R."/>
            <person name="Li P."/>
            <person name="You F.M."/>
            <person name="Luo M.C."/>
            <person name="Dvorak J."/>
        </authorList>
    </citation>
    <scope>NUCLEOTIDE SEQUENCE [LARGE SCALE GENOMIC DNA]</scope>
    <source>
        <strain evidence="1">cv. AL8/78</strain>
    </source>
</reference>
<dbReference type="Proteomes" id="UP000015105">
    <property type="component" value="Chromosome 5D"/>
</dbReference>
<organism evidence="1 2">
    <name type="scientific">Aegilops tauschii subsp. strangulata</name>
    <name type="common">Goatgrass</name>
    <dbReference type="NCBI Taxonomy" id="200361"/>
    <lineage>
        <taxon>Eukaryota</taxon>
        <taxon>Viridiplantae</taxon>
        <taxon>Streptophyta</taxon>
        <taxon>Embryophyta</taxon>
        <taxon>Tracheophyta</taxon>
        <taxon>Spermatophyta</taxon>
        <taxon>Magnoliopsida</taxon>
        <taxon>Liliopsida</taxon>
        <taxon>Poales</taxon>
        <taxon>Poaceae</taxon>
        <taxon>BOP clade</taxon>
        <taxon>Pooideae</taxon>
        <taxon>Triticodae</taxon>
        <taxon>Triticeae</taxon>
        <taxon>Triticinae</taxon>
        <taxon>Aegilops</taxon>
    </lineage>
</organism>
<reference evidence="1" key="3">
    <citation type="journal article" date="2017" name="Nature">
        <title>Genome sequence of the progenitor of the wheat D genome Aegilops tauschii.</title>
        <authorList>
            <person name="Luo M.C."/>
            <person name="Gu Y.Q."/>
            <person name="Puiu D."/>
            <person name="Wang H."/>
            <person name="Twardziok S.O."/>
            <person name="Deal K.R."/>
            <person name="Huo N."/>
            <person name="Zhu T."/>
            <person name="Wang L."/>
            <person name="Wang Y."/>
            <person name="McGuire P.E."/>
            <person name="Liu S."/>
            <person name="Long H."/>
            <person name="Ramasamy R.K."/>
            <person name="Rodriguez J.C."/>
            <person name="Van S.L."/>
            <person name="Yuan L."/>
            <person name="Wang Z."/>
            <person name="Xia Z."/>
            <person name="Xiao L."/>
            <person name="Anderson O.D."/>
            <person name="Ouyang S."/>
            <person name="Liang Y."/>
            <person name="Zimin A.V."/>
            <person name="Pertea G."/>
            <person name="Qi P."/>
            <person name="Bennetzen J.L."/>
            <person name="Dai X."/>
            <person name="Dawson M.W."/>
            <person name="Muller H.G."/>
            <person name="Kugler K."/>
            <person name="Rivarola-Duarte L."/>
            <person name="Spannagl M."/>
            <person name="Mayer K.F.X."/>
            <person name="Lu F.H."/>
            <person name="Bevan M.W."/>
            <person name="Leroy P."/>
            <person name="Li P."/>
            <person name="You F.M."/>
            <person name="Sun Q."/>
            <person name="Liu Z."/>
            <person name="Lyons E."/>
            <person name="Wicker T."/>
            <person name="Salzberg S.L."/>
            <person name="Devos K.M."/>
            <person name="Dvorak J."/>
        </authorList>
    </citation>
    <scope>NUCLEOTIDE SEQUENCE [LARGE SCALE GENOMIC DNA]</scope>
    <source>
        <strain evidence="1">cv. AL8/78</strain>
    </source>
</reference>
<evidence type="ECO:0000313" key="2">
    <source>
        <dbReference type="Proteomes" id="UP000015105"/>
    </source>
</evidence>
<reference evidence="1" key="4">
    <citation type="submission" date="2019-03" db="UniProtKB">
        <authorList>
            <consortium name="EnsemblPlants"/>
        </authorList>
    </citation>
    <scope>IDENTIFICATION</scope>
</reference>
<proteinExistence type="predicted"/>
<dbReference type="EnsemblPlants" id="AET5Gv20396700.1">
    <property type="protein sequence ID" value="AET5Gv20396700.1"/>
    <property type="gene ID" value="AET5Gv20396700"/>
</dbReference>
<accession>A0A453KF36</accession>